<dbReference type="EMBL" id="CAUOFW020000348">
    <property type="protein sequence ID" value="CAK9134210.1"/>
    <property type="molecule type" value="Genomic_DNA"/>
</dbReference>
<sequence length="92" mass="10852">MQQGVEDSWRWKASSTSKLELKTLTMHISARDLFLLLRDVLWVKLNSNGDWCVGKCIRWCLKVWVVSSLCLCRSMCVERSWRDSEDEDLELK</sequence>
<dbReference type="Proteomes" id="UP001642360">
    <property type="component" value="Unassembled WGS sequence"/>
</dbReference>
<evidence type="ECO:0000313" key="2">
    <source>
        <dbReference type="Proteomes" id="UP001642360"/>
    </source>
</evidence>
<keyword evidence="2" id="KW-1185">Reference proteome</keyword>
<protein>
    <submittedName>
        <fullName evidence="1">Uncharacterized protein</fullName>
    </submittedName>
</protein>
<dbReference type="AlphaFoldDB" id="A0ABC8QNH0"/>
<accession>A0ABC8QNH0</accession>
<reference evidence="1 2" key="1">
    <citation type="submission" date="2024-02" db="EMBL/GenBank/DDBJ databases">
        <authorList>
            <person name="Vignale AGUSTIN F."/>
            <person name="Sosa J E."/>
            <person name="Modenutti C."/>
        </authorList>
    </citation>
    <scope>NUCLEOTIDE SEQUENCE [LARGE SCALE GENOMIC DNA]</scope>
</reference>
<name>A0ABC8QNH0_9AQUA</name>
<comment type="caution">
    <text evidence="1">The sequence shown here is derived from an EMBL/GenBank/DDBJ whole genome shotgun (WGS) entry which is preliminary data.</text>
</comment>
<evidence type="ECO:0000313" key="1">
    <source>
        <dbReference type="EMBL" id="CAK9134210.1"/>
    </source>
</evidence>
<gene>
    <name evidence="1" type="ORF">ILEXP_LOCUS1144</name>
</gene>
<organism evidence="1 2">
    <name type="scientific">Ilex paraguariensis</name>
    <name type="common">yerba mate</name>
    <dbReference type="NCBI Taxonomy" id="185542"/>
    <lineage>
        <taxon>Eukaryota</taxon>
        <taxon>Viridiplantae</taxon>
        <taxon>Streptophyta</taxon>
        <taxon>Embryophyta</taxon>
        <taxon>Tracheophyta</taxon>
        <taxon>Spermatophyta</taxon>
        <taxon>Magnoliopsida</taxon>
        <taxon>eudicotyledons</taxon>
        <taxon>Gunneridae</taxon>
        <taxon>Pentapetalae</taxon>
        <taxon>asterids</taxon>
        <taxon>campanulids</taxon>
        <taxon>Aquifoliales</taxon>
        <taxon>Aquifoliaceae</taxon>
        <taxon>Ilex</taxon>
    </lineage>
</organism>
<proteinExistence type="predicted"/>